<feature type="transmembrane region" description="Helical" evidence="1">
    <location>
        <begin position="166"/>
        <end position="184"/>
    </location>
</feature>
<accession>A0ABV9JKG1</accession>
<feature type="transmembrane region" description="Helical" evidence="1">
    <location>
        <begin position="121"/>
        <end position="145"/>
    </location>
</feature>
<keyword evidence="1" id="KW-0812">Transmembrane</keyword>
<feature type="transmembrane region" description="Helical" evidence="1">
    <location>
        <begin position="6"/>
        <end position="23"/>
    </location>
</feature>
<protein>
    <submittedName>
        <fullName evidence="2">DUF979 domain-containing protein</fullName>
    </submittedName>
</protein>
<organism evidence="2 3">
    <name type="scientific">Rheinheimera marina</name>
    <dbReference type="NCBI Taxonomy" id="1774958"/>
    <lineage>
        <taxon>Bacteria</taxon>
        <taxon>Pseudomonadati</taxon>
        <taxon>Pseudomonadota</taxon>
        <taxon>Gammaproteobacteria</taxon>
        <taxon>Chromatiales</taxon>
        <taxon>Chromatiaceae</taxon>
        <taxon>Rheinheimera</taxon>
    </lineage>
</organism>
<feature type="transmembrane region" description="Helical" evidence="1">
    <location>
        <begin position="249"/>
        <end position="272"/>
    </location>
</feature>
<name>A0ABV9JKG1_9GAMM</name>
<feature type="transmembrane region" description="Helical" evidence="1">
    <location>
        <begin position="204"/>
        <end position="237"/>
    </location>
</feature>
<gene>
    <name evidence="2" type="ORF">ACFO3I_06580</name>
</gene>
<keyword evidence="1" id="KW-0472">Membrane</keyword>
<evidence type="ECO:0000313" key="2">
    <source>
        <dbReference type="EMBL" id="MFC4654685.1"/>
    </source>
</evidence>
<keyword evidence="3" id="KW-1185">Reference proteome</keyword>
<feature type="transmembrane region" description="Helical" evidence="1">
    <location>
        <begin position="28"/>
        <end position="44"/>
    </location>
</feature>
<dbReference type="RefSeq" id="WP_377332731.1">
    <property type="nucleotide sequence ID" value="NZ_JBHSGB010000006.1"/>
</dbReference>
<sequence length="314" mass="33380">MIDLPLLYLIVGLLFAVVAIYAVQDRRLAAALFWGSYSLIFLAGDLLPKALVGALVVLMSVIGGLSLVKSRSYIPLSDEQQLTSVNRLGHKLFVPALLIPLGTVFGVLVLSHVQIFDQPLLAPANLTLTALAVAATLALGFALYYCKETPAQALSESSRLIEAMGWAVLLPQLLATLGLLFTQAGVGDSVAALSQRYLALDHPLAAVACYAIGMALFTIIMGNAFAAFPVITAGIGIPLLVQQHDINPAMMAAIGMFSGYCGTLLTPMAANFNIVPVALLELKDKHAVIKAQAPTAFGLLLTNIALMYVFLRWF</sequence>
<proteinExistence type="predicted"/>
<dbReference type="Proteomes" id="UP001595962">
    <property type="component" value="Unassembled WGS sequence"/>
</dbReference>
<reference evidence="3" key="1">
    <citation type="journal article" date="2019" name="Int. J. Syst. Evol. Microbiol.">
        <title>The Global Catalogue of Microorganisms (GCM) 10K type strain sequencing project: providing services to taxonomists for standard genome sequencing and annotation.</title>
        <authorList>
            <consortium name="The Broad Institute Genomics Platform"/>
            <consortium name="The Broad Institute Genome Sequencing Center for Infectious Disease"/>
            <person name="Wu L."/>
            <person name="Ma J."/>
        </authorList>
    </citation>
    <scope>NUCLEOTIDE SEQUENCE [LARGE SCALE GENOMIC DNA]</scope>
    <source>
        <strain evidence="3">DT28</strain>
    </source>
</reference>
<comment type="caution">
    <text evidence="2">The sequence shown here is derived from an EMBL/GenBank/DDBJ whole genome shotgun (WGS) entry which is preliminary data.</text>
</comment>
<evidence type="ECO:0000256" key="1">
    <source>
        <dbReference type="SAM" id="Phobius"/>
    </source>
</evidence>
<dbReference type="InterPro" id="IPR009323">
    <property type="entry name" value="DUF979"/>
</dbReference>
<feature type="transmembrane region" description="Helical" evidence="1">
    <location>
        <begin position="50"/>
        <end position="68"/>
    </location>
</feature>
<dbReference type="EMBL" id="JBHSGB010000006">
    <property type="protein sequence ID" value="MFC4654685.1"/>
    <property type="molecule type" value="Genomic_DNA"/>
</dbReference>
<keyword evidence="1" id="KW-1133">Transmembrane helix</keyword>
<dbReference type="Pfam" id="PF06166">
    <property type="entry name" value="DUF979"/>
    <property type="match status" value="1"/>
</dbReference>
<evidence type="ECO:0000313" key="3">
    <source>
        <dbReference type="Proteomes" id="UP001595962"/>
    </source>
</evidence>
<feature type="transmembrane region" description="Helical" evidence="1">
    <location>
        <begin position="292"/>
        <end position="311"/>
    </location>
</feature>
<feature type="transmembrane region" description="Helical" evidence="1">
    <location>
        <begin position="92"/>
        <end position="115"/>
    </location>
</feature>